<dbReference type="RefSeq" id="WP_245726234.1">
    <property type="nucleotide sequence ID" value="NZ_FNNQ01000002.1"/>
</dbReference>
<dbReference type="GO" id="GO:0036088">
    <property type="term" value="P:D-serine catabolic process"/>
    <property type="evidence" value="ECO:0007669"/>
    <property type="project" value="TreeGrafter"/>
</dbReference>
<dbReference type="InterPro" id="IPR029066">
    <property type="entry name" value="PLP-binding_barrel"/>
</dbReference>
<keyword evidence="3" id="KW-1185">Reference proteome</keyword>
<dbReference type="Pfam" id="PF01168">
    <property type="entry name" value="Ala_racemase_N"/>
    <property type="match status" value="1"/>
</dbReference>
<protein>
    <submittedName>
        <fullName evidence="2">D-serine deaminase, pyridoxal phosphate-dependent</fullName>
    </submittedName>
</protein>
<feature type="domain" description="Alanine racemase N-terminal" evidence="1">
    <location>
        <begin position="22"/>
        <end position="192"/>
    </location>
</feature>
<dbReference type="PANTHER" id="PTHR28004">
    <property type="entry name" value="ZGC:162816-RELATED"/>
    <property type="match status" value="1"/>
</dbReference>
<dbReference type="Proteomes" id="UP000198534">
    <property type="component" value="Unassembled WGS sequence"/>
</dbReference>
<dbReference type="InterPro" id="IPR051466">
    <property type="entry name" value="D-amino_acid_metab_enzyme"/>
</dbReference>
<dbReference type="InterPro" id="IPR001608">
    <property type="entry name" value="Ala_racemase_N"/>
</dbReference>
<dbReference type="EMBL" id="FNNQ01000002">
    <property type="protein sequence ID" value="SDW30787.1"/>
    <property type="molecule type" value="Genomic_DNA"/>
</dbReference>
<evidence type="ECO:0000259" key="1">
    <source>
        <dbReference type="Pfam" id="PF01168"/>
    </source>
</evidence>
<dbReference type="STRING" id="1048340.SAMN05444487_102212"/>
<dbReference type="CDD" id="cd06813">
    <property type="entry name" value="PLPDE_III_DSD_D-TA_like_2"/>
    <property type="match status" value="1"/>
</dbReference>
<dbReference type="AlphaFoldDB" id="A0A1H2SGY2"/>
<name>A0A1H2SGY2_9BACL</name>
<accession>A0A1H2SGY2</accession>
<dbReference type="GO" id="GO:0008721">
    <property type="term" value="F:D-serine ammonia-lyase activity"/>
    <property type="evidence" value="ECO:0007669"/>
    <property type="project" value="TreeGrafter"/>
</dbReference>
<organism evidence="2 3">
    <name type="scientific">Marininema mesophilum</name>
    <dbReference type="NCBI Taxonomy" id="1048340"/>
    <lineage>
        <taxon>Bacteria</taxon>
        <taxon>Bacillati</taxon>
        <taxon>Bacillota</taxon>
        <taxon>Bacilli</taxon>
        <taxon>Bacillales</taxon>
        <taxon>Thermoactinomycetaceae</taxon>
        <taxon>Marininema</taxon>
    </lineage>
</organism>
<dbReference type="Gene3D" id="3.20.20.10">
    <property type="entry name" value="Alanine racemase"/>
    <property type="match status" value="1"/>
</dbReference>
<evidence type="ECO:0000313" key="3">
    <source>
        <dbReference type="Proteomes" id="UP000198534"/>
    </source>
</evidence>
<dbReference type="PANTHER" id="PTHR28004:SF2">
    <property type="entry name" value="D-SERINE DEHYDRATASE"/>
    <property type="match status" value="1"/>
</dbReference>
<gene>
    <name evidence="2" type="ORF">SAMN05444487_102212</name>
</gene>
<sequence length="395" mass="43621">MNRYERYRRALLDYPKPLAFLDLDSLTTNKDRILHAAGSKKVRIVSKSIRCVPLIRHLLATDDRFEGVMCYTVSEALFLSRQGLDDLLVAYPAWERTSLTDVGKEVLRGKKLTLMVDDEEHIARLEEVGQGIGVVFPVCLDMDLSVSWPGLHFGVRRSPIRSQKRLIDVVKGIEKSPSVKLEGIMGYEAQVAGVGDQVPGRPLTNRLMRLLKGHSIRRIAQQRGEWIRELKELGLSLRFVNGGGTGSLKVTSQEDVITEVAAGSGFFSSVLFDHYRDFQGEPAAGFALEITRRPTPGIVTCLGGGYPASGASGSDRLPTPWLPEGAKLLPLEGAGEVQTPVQYEGSFALGLGDPIFFRHAKAGEMCERFTEILVIKGDQVVDRHPTYRGEGKCFL</sequence>
<proteinExistence type="predicted"/>
<dbReference type="SUPFAM" id="SSF51419">
    <property type="entry name" value="PLP-binding barrel"/>
    <property type="match status" value="1"/>
</dbReference>
<reference evidence="2 3" key="1">
    <citation type="submission" date="2016-10" db="EMBL/GenBank/DDBJ databases">
        <authorList>
            <person name="de Groot N.N."/>
        </authorList>
    </citation>
    <scope>NUCLEOTIDE SEQUENCE [LARGE SCALE GENOMIC DNA]</scope>
    <source>
        <strain evidence="2 3">DSM 45610</strain>
    </source>
</reference>
<evidence type="ECO:0000313" key="2">
    <source>
        <dbReference type="EMBL" id="SDW30787.1"/>
    </source>
</evidence>